<comment type="similarity">
    <text evidence="1">Belongs to the membrane fusion protein (MFP) (TC 8.A.1) family.</text>
</comment>
<dbReference type="Gene3D" id="2.40.50.100">
    <property type="match status" value="1"/>
</dbReference>
<gene>
    <name evidence="4" type="ORF">GTZ99_00700</name>
</gene>
<dbReference type="Gene3D" id="2.40.420.20">
    <property type="match status" value="1"/>
</dbReference>
<dbReference type="InterPro" id="IPR006143">
    <property type="entry name" value="RND_pump_MFP"/>
</dbReference>
<reference evidence="5" key="1">
    <citation type="submission" date="2020-01" db="EMBL/GenBank/DDBJ databases">
        <title>Sphingomonas sp. strain CSW-10.</title>
        <authorList>
            <person name="Chen W.-M."/>
        </authorList>
    </citation>
    <scope>NUCLEOTIDE SEQUENCE [LARGE SCALE GENOMIC DNA]</scope>
    <source>
        <strain evidence="5">FSY-8</strain>
    </source>
</reference>
<evidence type="ECO:0000256" key="1">
    <source>
        <dbReference type="ARBA" id="ARBA00009477"/>
    </source>
</evidence>
<keyword evidence="3" id="KW-0732">Signal</keyword>
<proteinExistence type="inferred from homology"/>
<sequence>MRRARVIIAAWIAPVLAVALSGCGREQPTTPPARQAVAGPRLTVALADTADWQTVPAEVTSQDQAQVLARASGVLSGLSVRAGDSVRRGQVIGRISDSLGGGNAAGAAAMAQAELAQAELKRVRFLYQNGVYAQARLDQAEALARIAHAQVSGIRATLAVVAPATGRVLRADVPMGAPVAPGVVVATITSGPVLLRLDLPEALAARVMPGAQVRVADLPMPGRVTRVYPAVQAGQVQADVAIAGLDARLIGRRMVAQVAAGNTRAIIVPRAFVTTRYGLDYVTIVARDGSGAQVPVQTAPAPVADGRVQILSGVNPGDVLAAAAP</sequence>
<keyword evidence="5" id="KW-1185">Reference proteome</keyword>
<dbReference type="PROSITE" id="PS51257">
    <property type="entry name" value="PROKAR_LIPOPROTEIN"/>
    <property type="match status" value="1"/>
</dbReference>
<evidence type="ECO:0000313" key="4">
    <source>
        <dbReference type="EMBL" id="NBC35072.1"/>
    </source>
</evidence>
<feature type="signal peptide" evidence="3">
    <location>
        <begin position="1"/>
        <end position="19"/>
    </location>
</feature>
<feature type="chain" id="PRO_5046284593" evidence="3">
    <location>
        <begin position="20"/>
        <end position="325"/>
    </location>
</feature>
<dbReference type="PANTHER" id="PTHR30469">
    <property type="entry name" value="MULTIDRUG RESISTANCE PROTEIN MDTA"/>
    <property type="match status" value="1"/>
</dbReference>
<evidence type="ECO:0000256" key="3">
    <source>
        <dbReference type="SAM" id="SignalP"/>
    </source>
</evidence>
<accession>A0ABW9X983</accession>
<evidence type="ECO:0000256" key="2">
    <source>
        <dbReference type="ARBA" id="ARBA00023054"/>
    </source>
</evidence>
<dbReference type="Gene3D" id="6.10.140.1990">
    <property type="match status" value="1"/>
</dbReference>
<comment type="caution">
    <text evidence="4">The sequence shown here is derived from an EMBL/GenBank/DDBJ whole genome shotgun (WGS) entry which is preliminary data.</text>
</comment>
<dbReference type="NCBIfam" id="TIGR01730">
    <property type="entry name" value="RND_mfp"/>
    <property type="match status" value="1"/>
</dbReference>
<dbReference type="EMBL" id="JAAAPO010000001">
    <property type="protein sequence ID" value="NBC35072.1"/>
    <property type="molecule type" value="Genomic_DNA"/>
</dbReference>
<dbReference type="Proteomes" id="UP000753724">
    <property type="component" value="Unassembled WGS sequence"/>
</dbReference>
<protein>
    <submittedName>
        <fullName evidence="4">Efflux RND transporter periplasmic adaptor subunit</fullName>
    </submittedName>
</protein>
<organism evidence="4 5">
    <name type="scientific">Novosphingobium ovatum</name>
    <dbReference type="NCBI Taxonomy" id="1908523"/>
    <lineage>
        <taxon>Bacteria</taxon>
        <taxon>Pseudomonadati</taxon>
        <taxon>Pseudomonadota</taxon>
        <taxon>Alphaproteobacteria</taxon>
        <taxon>Sphingomonadales</taxon>
        <taxon>Sphingomonadaceae</taxon>
        <taxon>Novosphingobium</taxon>
    </lineage>
</organism>
<dbReference type="InterPro" id="IPR030190">
    <property type="entry name" value="MacA_alpha-hairpin_sf"/>
</dbReference>
<evidence type="ECO:0000313" key="5">
    <source>
        <dbReference type="Proteomes" id="UP000753724"/>
    </source>
</evidence>
<keyword evidence="2" id="KW-0175">Coiled coil</keyword>
<dbReference type="PANTHER" id="PTHR30469:SF38">
    <property type="entry name" value="HLYD FAMILY SECRETION PROTEIN"/>
    <property type="match status" value="1"/>
</dbReference>
<dbReference type="SUPFAM" id="SSF111369">
    <property type="entry name" value="HlyD-like secretion proteins"/>
    <property type="match status" value="1"/>
</dbReference>
<name>A0ABW9X983_9SPHN</name>
<dbReference type="RefSeq" id="WP_161716372.1">
    <property type="nucleotide sequence ID" value="NZ_JAAAPO010000001.1"/>
</dbReference>